<dbReference type="InterPro" id="IPR041698">
    <property type="entry name" value="Methyltransf_25"/>
</dbReference>
<keyword evidence="3" id="KW-0949">S-adenosyl-L-methionine</keyword>
<organism evidence="5 6">
    <name type="scientific">Robiginitalea myxolifaciens</name>
    <dbReference type="NCBI Taxonomy" id="400055"/>
    <lineage>
        <taxon>Bacteria</taxon>
        <taxon>Pseudomonadati</taxon>
        <taxon>Bacteroidota</taxon>
        <taxon>Flavobacteriia</taxon>
        <taxon>Flavobacteriales</taxon>
        <taxon>Flavobacteriaceae</taxon>
        <taxon>Robiginitalea</taxon>
    </lineage>
</organism>
<dbReference type="Proteomes" id="UP000199534">
    <property type="component" value="Unassembled WGS sequence"/>
</dbReference>
<evidence type="ECO:0000256" key="1">
    <source>
        <dbReference type="ARBA" id="ARBA00022603"/>
    </source>
</evidence>
<evidence type="ECO:0000313" key="6">
    <source>
        <dbReference type="Proteomes" id="UP000199534"/>
    </source>
</evidence>
<dbReference type="GO" id="GO:0032259">
    <property type="term" value="P:methylation"/>
    <property type="evidence" value="ECO:0007669"/>
    <property type="project" value="UniProtKB-KW"/>
</dbReference>
<proteinExistence type="predicted"/>
<evidence type="ECO:0000256" key="3">
    <source>
        <dbReference type="ARBA" id="ARBA00022691"/>
    </source>
</evidence>
<feature type="domain" description="Methyltransferase" evidence="4">
    <location>
        <begin position="59"/>
        <end position="148"/>
    </location>
</feature>
<dbReference type="SUPFAM" id="SSF53335">
    <property type="entry name" value="S-adenosyl-L-methionine-dependent methyltransferases"/>
    <property type="match status" value="1"/>
</dbReference>
<evidence type="ECO:0000256" key="2">
    <source>
        <dbReference type="ARBA" id="ARBA00022679"/>
    </source>
</evidence>
<dbReference type="GO" id="GO:0008168">
    <property type="term" value="F:methyltransferase activity"/>
    <property type="evidence" value="ECO:0007669"/>
    <property type="project" value="UniProtKB-KW"/>
</dbReference>
<dbReference type="EMBL" id="FOYQ01000002">
    <property type="protein sequence ID" value="SFR53432.1"/>
    <property type="molecule type" value="Genomic_DNA"/>
</dbReference>
<dbReference type="PANTHER" id="PTHR43464">
    <property type="entry name" value="METHYLTRANSFERASE"/>
    <property type="match status" value="1"/>
</dbReference>
<dbReference type="AlphaFoldDB" id="A0A1I6HG18"/>
<name>A0A1I6HG18_9FLAO</name>
<dbReference type="OrthoDB" id="1143568at2"/>
<keyword evidence="1 5" id="KW-0489">Methyltransferase</keyword>
<sequence length="235" mass="25774">MDLLGSALADYYFQKHPGQLHSESVLGDVEEVPLAHFFRSRKEMPALETQAIAQCMGTVLDIGCGAGSHLLLLQENGLSCTGIDISPGAVQVARERGAKVVLEGDIRTSGVGKFDTLLLLMNGIGLAGSLADLPEFLALLRDMLQPGGQILMDSSDLQYLYERDEDGGLWVPGFMAYYGDMEYRWLYKGKQGEFFPWLFVDFGQLHSAASAVGLSCEMIAEGPHYDYLARLMPKK</sequence>
<dbReference type="PANTHER" id="PTHR43464:SF19">
    <property type="entry name" value="UBIQUINONE BIOSYNTHESIS O-METHYLTRANSFERASE, MITOCHONDRIAL"/>
    <property type="match status" value="1"/>
</dbReference>
<protein>
    <submittedName>
        <fullName evidence="5">Methyltransferase domain-containing protein</fullName>
    </submittedName>
</protein>
<dbReference type="Gene3D" id="3.40.50.150">
    <property type="entry name" value="Vaccinia Virus protein VP39"/>
    <property type="match status" value="1"/>
</dbReference>
<dbReference type="STRING" id="400055.SAMN04490243_2707"/>
<keyword evidence="2 5" id="KW-0808">Transferase</keyword>
<gene>
    <name evidence="5" type="ORF">SAMN04490243_2707</name>
</gene>
<dbReference type="Pfam" id="PF13649">
    <property type="entry name" value="Methyltransf_25"/>
    <property type="match status" value="1"/>
</dbReference>
<reference evidence="5 6" key="1">
    <citation type="submission" date="2016-10" db="EMBL/GenBank/DDBJ databases">
        <authorList>
            <person name="de Groot N.N."/>
        </authorList>
    </citation>
    <scope>NUCLEOTIDE SEQUENCE [LARGE SCALE GENOMIC DNA]</scope>
    <source>
        <strain evidence="5 6">DSM 21019</strain>
    </source>
</reference>
<keyword evidence="6" id="KW-1185">Reference proteome</keyword>
<accession>A0A1I6HG18</accession>
<dbReference type="InterPro" id="IPR029063">
    <property type="entry name" value="SAM-dependent_MTases_sf"/>
</dbReference>
<evidence type="ECO:0000259" key="4">
    <source>
        <dbReference type="Pfam" id="PF13649"/>
    </source>
</evidence>
<dbReference type="RefSeq" id="WP_092983119.1">
    <property type="nucleotide sequence ID" value="NZ_FOYQ01000002.1"/>
</dbReference>
<dbReference type="CDD" id="cd02440">
    <property type="entry name" value="AdoMet_MTases"/>
    <property type="match status" value="1"/>
</dbReference>
<evidence type="ECO:0000313" key="5">
    <source>
        <dbReference type="EMBL" id="SFR53432.1"/>
    </source>
</evidence>